<protein>
    <recommendedName>
        <fullName evidence="3">GIY-YIG catalytic domain-containing protein</fullName>
    </recommendedName>
</protein>
<dbReference type="OrthoDB" id="9789954at2"/>
<keyword evidence="2" id="KW-1185">Reference proteome</keyword>
<accession>A0A4R1QR97</accession>
<sequence length="114" mass="13396">MNSEKRKLLLEEYKNRHPEMGVISYRCITTDESFLGISKDTRADFNSTNAKLSTNFHPNKRLLQLWNQYGPEGFELSVIKVLKYDNPADNHTSELEKLRQECFEENKNATALWR</sequence>
<dbReference type="Proteomes" id="UP000295718">
    <property type="component" value="Unassembled WGS sequence"/>
</dbReference>
<dbReference type="STRING" id="1469948.GCA_000732725_04047"/>
<proteinExistence type="predicted"/>
<comment type="caution">
    <text evidence="1">The sequence shown here is derived from an EMBL/GenBank/DDBJ whole genome shotgun (WGS) entry which is preliminary data.</text>
</comment>
<name>A0A4R1QR97_9FIRM</name>
<evidence type="ECO:0000313" key="1">
    <source>
        <dbReference type="EMBL" id="TCL55453.1"/>
    </source>
</evidence>
<dbReference type="Gene3D" id="3.40.1440.10">
    <property type="entry name" value="GIY-YIG endonuclease"/>
    <property type="match status" value="1"/>
</dbReference>
<reference evidence="1 2" key="1">
    <citation type="submission" date="2019-03" db="EMBL/GenBank/DDBJ databases">
        <title>Genomic Encyclopedia of Type Strains, Phase IV (KMG-IV): sequencing the most valuable type-strain genomes for metagenomic binning, comparative biology and taxonomic classification.</title>
        <authorList>
            <person name="Goeker M."/>
        </authorList>
    </citation>
    <scope>NUCLEOTIDE SEQUENCE [LARGE SCALE GENOMIC DNA]</scope>
    <source>
        <strain evidence="1 2">DSM 100556</strain>
    </source>
</reference>
<organism evidence="1 2">
    <name type="scientific">Kineothrix alysoides</name>
    <dbReference type="NCBI Taxonomy" id="1469948"/>
    <lineage>
        <taxon>Bacteria</taxon>
        <taxon>Bacillati</taxon>
        <taxon>Bacillota</taxon>
        <taxon>Clostridia</taxon>
        <taxon>Lachnospirales</taxon>
        <taxon>Lachnospiraceae</taxon>
        <taxon>Kineothrix</taxon>
    </lineage>
</organism>
<evidence type="ECO:0000313" key="2">
    <source>
        <dbReference type="Proteomes" id="UP000295718"/>
    </source>
</evidence>
<dbReference type="AlphaFoldDB" id="A0A4R1QR97"/>
<dbReference type="RefSeq" id="WP_031392667.1">
    <property type="nucleotide sequence ID" value="NZ_JPNB01000003.1"/>
</dbReference>
<dbReference type="EMBL" id="SLUO01000015">
    <property type="protein sequence ID" value="TCL55453.1"/>
    <property type="molecule type" value="Genomic_DNA"/>
</dbReference>
<dbReference type="CDD" id="cd10451">
    <property type="entry name" value="GIY-YIG_LuxR_like"/>
    <property type="match status" value="1"/>
</dbReference>
<dbReference type="InterPro" id="IPR035901">
    <property type="entry name" value="GIY-YIG_endonuc_sf"/>
</dbReference>
<evidence type="ECO:0008006" key="3">
    <source>
        <dbReference type="Google" id="ProtNLM"/>
    </source>
</evidence>
<gene>
    <name evidence="1" type="ORF">EDD76_11586</name>
</gene>